<accession>A0A317ZIL4</accession>
<dbReference type="NCBIfam" id="NF007186">
    <property type="entry name" value="PRK09614.1-5"/>
    <property type="match status" value="1"/>
</dbReference>
<keyword evidence="2 3" id="KW-0479">Metal-binding</keyword>
<dbReference type="EC" id="1.17.4.1" evidence="2"/>
<evidence type="ECO:0000256" key="1">
    <source>
        <dbReference type="ARBA" id="ARBA00009303"/>
    </source>
</evidence>
<name>A0A317ZIL4_9BACT</name>
<feature type="binding site" evidence="3">
    <location>
        <position position="128"/>
    </location>
    <ligand>
        <name>Fe cation</name>
        <dbReference type="ChEBI" id="CHEBI:24875"/>
        <label>2</label>
    </ligand>
</feature>
<dbReference type="UniPathway" id="UPA00326"/>
<dbReference type="GO" id="GO:0046872">
    <property type="term" value="F:metal ion binding"/>
    <property type="evidence" value="ECO:0007669"/>
    <property type="project" value="UniProtKB-KW"/>
</dbReference>
<dbReference type="CDD" id="cd01049">
    <property type="entry name" value="RNRR2"/>
    <property type="match status" value="1"/>
</dbReference>
<dbReference type="OrthoDB" id="9766544at2"/>
<protein>
    <recommendedName>
        <fullName evidence="2">Ribonucleoside-diphosphate reductase subunit beta</fullName>
        <ecNumber evidence="2">1.17.4.1</ecNumber>
    </recommendedName>
</protein>
<keyword evidence="2" id="KW-0560">Oxidoreductase</keyword>
<feature type="binding site" evidence="3">
    <location>
        <position position="234"/>
    </location>
    <ligand>
        <name>Fe cation</name>
        <dbReference type="ChEBI" id="CHEBI:24875"/>
        <label>2</label>
    </ligand>
</feature>
<proteinExistence type="inferred from homology"/>
<feature type="binding site" evidence="3">
    <location>
        <position position="200"/>
    </location>
    <ligand>
        <name>Fe cation</name>
        <dbReference type="ChEBI" id="CHEBI:24875"/>
        <label>2</label>
    </ligand>
</feature>
<dbReference type="InterPro" id="IPR012348">
    <property type="entry name" value="RNR-like"/>
</dbReference>
<feature type="binding site" evidence="3">
    <location>
        <position position="128"/>
    </location>
    <ligand>
        <name>Fe cation</name>
        <dbReference type="ChEBI" id="CHEBI:24875"/>
        <label>1</label>
    </ligand>
</feature>
<keyword evidence="5" id="KW-1185">Reference proteome</keyword>
<dbReference type="AlphaFoldDB" id="A0A317ZIL4"/>
<feature type="binding site" evidence="3">
    <location>
        <position position="131"/>
    </location>
    <ligand>
        <name>Fe cation</name>
        <dbReference type="ChEBI" id="CHEBI:24875"/>
        <label>1</label>
    </ligand>
</feature>
<gene>
    <name evidence="4" type="ORF">DDZ13_06450</name>
</gene>
<feature type="binding site" evidence="3">
    <location>
        <position position="97"/>
    </location>
    <ligand>
        <name>Fe cation</name>
        <dbReference type="ChEBI" id="CHEBI:24875"/>
        <label>1</label>
    </ligand>
</feature>
<comment type="catalytic activity">
    <reaction evidence="2">
        <text>a 2'-deoxyribonucleoside 5'-diphosphate + [thioredoxin]-disulfide + H2O = a ribonucleoside 5'-diphosphate + [thioredoxin]-dithiol</text>
        <dbReference type="Rhea" id="RHEA:23252"/>
        <dbReference type="Rhea" id="RHEA-COMP:10698"/>
        <dbReference type="Rhea" id="RHEA-COMP:10700"/>
        <dbReference type="ChEBI" id="CHEBI:15377"/>
        <dbReference type="ChEBI" id="CHEBI:29950"/>
        <dbReference type="ChEBI" id="CHEBI:50058"/>
        <dbReference type="ChEBI" id="CHEBI:57930"/>
        <dbReference type="ChEBI" id="CHEBI:73316"/>
        <dbReference type="EC" id="1.17.4.1"/>
    </reaction>
</comment>
<dbReference type="NCBIfam" id="NF005550">
    <property type="entry name" value="PRK07209.1"/>
    <property type="match status" value="1"/>
</dbReference>
<dbReference type="Pfam" id="PF00268">
    <property type="entry name" value="Ribonuc_red_sm"/>
    <property type="match status" value="1"/>
</dbReference>
<comment type="function">
    <text evidence="2">Provides the precursors necessary for DNA synthesis. Catalyzes the biosynthesis of deoxyribonucleotides from the corresponding ribonucleotides.</text>
</comment>
<dbReference type="InParanoid" id="A0A317ZIL4"/>
<feature type="binding site" evidence="3">
    <location>
        <position position="237"/>
    </location>
    <ligand>
        <name>Fe cation</name>
        <dbReference type="ChEBI" id="CHEBI:24875"/>
        <label>2</label>
    </ligand>
</feature>
<dbReference type="SUPFAM" id="SSF47240">
    <property type="entry name" value="Ferritin-like"/>
    <property type="match status" value="1"/>
</dbReference>
<dbReference type="Gene3D" id="1.10.620.20">
    <property type="entry name" value="Ribonucleotide Reductase, subunit A"/>
    <property type="match status" value="1"/>
</dbReference>
<dbReference type="GO" id="GO:0009263">
    <property type="term" value="P:deoxyribonucleotide biosynthetic process"/>
    <property type="evidence" value="ECO:0007669"/>
    <property type="project" value="UniProtKB-KW"/>
</dbReference>
<evidence type="ECO:0000256" key="2">
    <source>
        <dbReference type="PIRNR" id="PIRNR000355"/>
    </source>
</evidence>
<keyword evidence="2 3" id="KW-0408">Iron</keyword>
<evidence type="ECO:0000313" key="5">
    <source>
        <dbReference type="Proteomes" id="UP000247099"/>
    </source>
</evidence>
<dbReference type="InterPro" id="IPR009078">
    <property type="entry name" value="Ferritin-like_SF"/>
</dbReference>
<evidence type="ECO:0000313" key="4">
    <source>
        <dbReference type="EMBL" id="PXA04802.1"/>
    </source>
</evidence>
<evidence type="ECO:0000256" key="3">
    <source>
        <dbReference type="PIRSR" id="PIRSR000355-2"/>
    </source>
</evidence>
<sequence>MEKSYTIGDKTFVLDQTKAEEAFRAKKVINGKDTMFFNILPLKYQWAYDLYKTMKNNHWEPEDIPMQKDVELWRSSDLDDVERWIIKMAIGYFSAAEGIVGDNIQHVTRELVTAPELKLVLGRHAHEENIHADSLVYMISSLGINPHECEAMFEDIPTIEKKTEFVVSNSRALRRDMDLETTADKQAFAKNLFLFGQCMEGTQFYGLFGMVLSLYRQNKFPGIGQMFRYTLRDESNHIEVFRNLLMDLIEENEDVWTPEFREELREMMREAIDLEKEFIRDCLPVNAVGLSADEFCQYIDYIADRRLDGVGLKPLSDGVENPFPWLAEMMDIKKEQNFFEGRVTEYQKASALGSVDDDEL</sequence>
<dbReference type="FunCoup" id="A0A317ZIL4">
    <property type="interactions" value="357"/>
</dbReference>
<keyword evidence="2" id="KW-0215">Deoxyribonucleotide synthesis</keyword>
<comment type="caution">
    <text evidence="4">The sequence shown here is derived from an EMBL/GenBank/DDBJ whole genome shotgun (WGS) entry which is preliminary data.</text>
</comment>
<dbReference type="PANTHER" id="PTHR23409:SF18">
    <property type="entry name" value="RIBONUCLEOSIDE-DIPHOSPHATE REDUCTASE SUBUNIT M2"/>
    <property type="match status" value="1"/>
</dbReference>
<dbReference type="EMBL" id="QHJQ01000003">
    <property type="protein sequence ID" value="PXA04802.1"/>
    <property type="molecule type" value="Genomic_DNA"/>
</dbReference>
<reference evidence="4 5" key="1">
    <citation type="submission" date="2018-05" db="EMBL/GenBank/DDBJ databases">
        <title>Coraliomargarita sinensis sp. nov., isolated from a marine solar saltern.</title>
        <authorList>
            <person name="Zhou L.Y."/>
        </authorList>
    </citation>
    <scope>NUCLEOTIDE SEQUENCE [LARGE SCALE GENOMIC DNA]</scope>
    <source>
        <strain evidence="4 5">WN38</strain>
    </source>
</reference>
<dbReference type="Proteomes" id="UP000247099">
    <property type="component" value="Unassembled WGS sequence"/>
</dbReference>
<dbReference type="PIRSF" id="PIRSF000355">
    <property type="entry name" value="NrdB"/>
    <property type="match status" value="1"/>
</dbReference>
<dbReference type="PANTHER" id="PTHR23409">
    <property type="entry name" value="RIBONUCLEOSIDE-DIPHOSPHATE REDUCTASE SMALL CHAIN"/>
    <property type="match status" value="1"/>
</dbReference>
<dbReference type="RefSeq" id="WP_110130608.1">
    <property type="nucleotide sequence ID" value="NZ_QHJQ01000003.1"/>
</dbReference>
<comment type="similarity">
    <text evidence="1 2">Belongs to the ribonucleoside diphosphate reductase small chain family.</text>
</comment>
<dbReference type="GO" id="GO:0004748">
    <property type="term" value="F:ribonucleoside-diphosphate reductase activity, thioredoxin disulfide as acceptor"/>
    <property type="evidence" value="ECO:0007669"/>
    <property type="project" value="UniProtKB-EC"/>
</dbReference>
<comment type="cofactor">
    <cofactor evidence="2 3">
        <name>Fe cation</name>
        <dbReference type="ChEBI" id="CHEBI:24875"/>
    </cofactor>
    <text evidence="2 3">Binds 2 iron ions per subunit.</text>
</comment>
<organism evidence="4 5">
    <name type="scientific">Coraliomargarita sinensis</name>
    <dbReference type="NCBI Taxonomy" id="2174842"/>
    <lineage>
        <taxon>Bacteria</taxon>
        <taxon>Pseudomonadati</taxon>
        <taxon>Verrucomicrobiota</taxon>
        <taxon>Opitutia</taxon>
        <taxon>Puniceicoccales</taxon>
        <taxon>Coraliomargaritaceae</taxon>
        <taxon>Coraliomargarita</taxon>
    </lineage>
</organism>
<dbReference type="InterPro" id="IPR033909">
    <property type="entry name" value="RNR_small"/>
</dbReference>
<dbReference type="InterPro" id="IPR000358">
    <property type="entry name" value="RNR_small_fam"/>
</dbReference>